<sequence length="108" mass="11537">MKRQEQVALEQAVIEALRIVLDPELGVNIVDLGMIYGVIASEDGVVDILMTTTTRGCPAAGFLTQAVQACAEGVAGVEKANVELTYEPEWQPEMASAEAQARFAAPLF</sequence>
<dbReference type="InterPro" id="IPR052339">
    <property type="entry name" value="Fe-S_Maturation_MIP18"/>
</dbReference>
<organism evidence="2 3">
    <name type="scientific">Falsochrobactrum shanghaiense</name>
    <dbReference type="NCBI Taxonomy" id="2201899"/>
    <lineage>
        <taxon>Bacteria</taxon>
        <taxon>Pseudomonadati</taxon>
        <taxon>Pseudomonadota</taxon>
        <taxon>Alphaproteobacteria</taxon>
        <taxon>Hyphomicrobiales</taxon>
        <taxon>Brucellaceae</taxon>
        <taxon>Falsochrobactrum</taxon>
    </lineage>
</organism>
<proteinExistence type="predicted"/>
<dbReference type="AlphaFoldDB" id="A0A316JQE0"/>
<dbReference type="Gene3D" id="3.30.300.130">
    <property type="entry name" value="Fe-S cluster assembly (FSCA)"/>
    <property type="match status" value="1"/>
</dbReference>
<dbReference type="InterPro" id="IPR002744">
    <property type="entry name" value="MIP18-like"/>
</dbReference>
<reference evidence="2 3" key="1">
    <citation type="submission" date="2018-05" db="EMBL/GenBank/DDBJ databases">
        <title>Comparative genomic sequence analysis between strain HN4 and CCM 8460T (Falsochrobactrum ovis) will provide more evidence to prove that HN4 is a new species of Falsochrobactrum.</title>
        <authorList>
            <person name="Lyu W."/>
            <person name="Sun L."/>
            <person name="Yao L."/>
        </authorList>
    </citation>
    <scope>NUCLEOTIDE SEQUENCE [LARGE SCALE GENOMIC DNA]</scope>
    <source>
        <strain evidence="2 3">HN4</strain>
    </source>
</reference>
<dbReference type="Pfam" id="PF01883">
    <property type="entry name" value="FeS_assembly_P"/>
    <property type="match status" value="1"/>
</dbReference>
<dbReference type="PANTHER" id="PTHR42831:SF1">
    <property type="entry name" value="FE-S PROTEIN MATURATION AUXILIARY FACTOR YITW"/>
    <property type="match status" value="1"/>
</dbReference>
<feature type="domain" description="MIP18 family-like" evidence="1">
    <location>
        <begin position="10"/>
        <end position="83"/>
    </location>
</feature>
<dbReference type="InterPro" id="IPR034904">
    <property type="entry name" value="FSCA_dom_sf"/>
</dbReference>
<evidence type="ECO:0000259" key="1">
    <source>
        <dbReference type="Pfam" id="PF01883"/>
    </source>
</evidence>
<dbReference type="SUPFAM" id="SSF117916">
    <property type="entry name" value="Fe-S cluster assembly (FSCA) domain-like"/>
    <property type="match status" value="1"/>
</dbReference>
<dbReference type="Proteomes" id="UP000245865">
    <property type="component" value="Unassembled WGS sequence"/>
</dbReference>
<gene>
    <name evidence="2" type="ORF">DKP76_11790</name>
</gene>
<dbReference type="PANTHER" id="PTHR42831">
    <property type="entry name" value="FE-S PROTEIN MATURATION AUXILIARY FACTOR YITW"/>
    <property type="match status" value="1"/>
</dbReference>
<evidence type="ECO:0000313" key="2">
    <source>
        <dbReference type="EMBL" id="PWL17450.1"/>
    </source>
</evidence>
<dbReference type="RefSeq" id="WP_109706892.1">
    <property type="nucleotide sequence ID" value="NZ_QGDB01000004.1"/>
</dbReference>
<dbReference type="EMBL" id="QGDB01000004">
    <property type="protein sequence ID" value="PWL17450.1"/>
    <property type="molecule type" value="Genomic_DNA"/>
</dbReference>
<name>A0A316JQE0_9HYPH</name>
<keyword evidence="3" id="KW-1185">Reference proteome</keyword>
<dbReference type="OrthoDB" id="9805360at2"/>
<evidence type="ECO:0000313" key="3">
    <source>
        <dbReference type="Proteomes" id="UP000245865"/>
    </source>
</evidence>
<protein>
    <recommendedName>
        <fullName evidence="1">MIP18 family-like domain-containing protein</fullName>
    </recommendedName>
</protein>
<accession>A0A316JQE0</accession>
<comment type="caution">
    <text evidence="2">The sequence shown here is derived from an EMBL/GenBank/DDBJ whole genome shotgun (WGS) entry which is preliminary data.</text>
</comment>